<evidence type="ECO:0008006" key="4">
    <source>
        <dbReference type="Google" id="ProtNLM"/>
    </source>
</evidence>
<dbReference type="EMBL" id="QJNU01000660">
    <property type="protein sequence ID" value="RYO90485.1"/>
    <property type="molecule type" value="Genomic_DNA"/>
</dbReference>
<dbReference type="OrthoDB" id="4750372at2759"/>
<name>A0A4Q4T098_9PEZI</name>
<sequence length="295" mass="34241">MDAPQQGSLFFKLFPLEIRCRIYEEYADDYLWTAKPIDLAEDDNRARFRAGSWIRPYPPLLLECKRLAREARPTLLAYVYCSFFTTGGLHPWGLDSPFVEHTVLRAVDNFQPSLVRRICLYLYHSSESPGNPVDHLQRDFGILFPDRTKLPATVADIIFSHFEGIRFVPGEQKTLLGHYVEFLGSIHSLEKVKLRGFYHPKWLQFLEQELPGVAVEGADESEYSWDYDSSNNNGSDWDDGWDTDLALEQDHADVYFQDNGYDYDYDDNDDNDNDEGNNDDDNKDGNDHELMDWEP</sequence>
<keyword evidence="3" id="KW-1185">Reference proteome</keyword>
<proteinExistence type="predicted"/>
<dbReference type="Proteomes" id="UP000293360">
    <property type="component" value="Unassembled WGS sequence"/>
</dbReference>
<evidence type="ECO:0000313" key="3">
    <source>
        <dbReference type="Proteomes" id="UP000293360"/>
    </source>
</evidence>
<comment type="caution">
    <text evidence="2">The sequence shown here is derived from an EMBL/GenBank/DDBJ whole genome shotgun (WGS) entry which is preliminary data.</text>
</comment>
<gene>
    <name evidence="2" type="ORF">DL764_008443</name>
</gene>
<feature type="region of interest" description="Disordered" evidence="1">
    <location>
        <begin position="258"/>
        <end position="295"/>
    </location>
</feature>
<protein>
    <recommendedName>
        <fullName evidence="4">F-box domain-containing protein</fullName>
    </recommendedName>
</protein>
<organism evidence="2 3">
    <name type="scientific">Monosporascus ibericus</name>
    <dbReference type="NCBI Taxonomy" id="155417"/>
    <lineage>
        <taxon>Eukaryota</taxon>
        <taxon>Fungi</taxon>
        <taxon>Dikarya</taxon>
        <taxon>Ascomycota</taxon>
        <taxon>Pezizomycotina</taxon>
        <taxon>Sordariomycetes</taxon>
        <taxon>Xylariomycetidae</taxon>
        <taxon>Xylariales</taxon>
        <taxon>Xylariales incertae sedis</taxon>
        <taxon>Monosporascus</taxon>
    </lineage>
</organism>
<feature type="compositionally biased region" description="Acidic residues" evidence="1">
    <location>
        <begin position="261"/>
        <end position="282"/>
    </location>
</feature>
<accession>A0A4Q4T098</accession>
<reference evidence="2 3" key="1">
    <citation type="submission" date="2018-06" db="EMBL/GenBank/DDBJ databases">
        <title>Complete Genomes of Monosporascus.</title>
        <authorList>
            <person name="Robinson A.J."/>
            <person name="Natvig D.O."/>
        </authorList>
    </citation>
    <scope>NUCLEOTIDE SEQUENCE [LARGE SCALE GENOMIC DNA]</scope>
    <source>
        <strain evidence="2 3">CBS 110550</strain>
    </source>
</reference>
<evidence type="ECO:0000256" key="1">
    <source>
        <dbReference type="SAM" id="MobiDB-lite"/>
    </source>
</evidence>
<feature type="compositionally biased region" description="Basic and acidic residues" evidence="1">
    <location>
        <begin position="283"/>
        <end position="295"/>
    </location>
</feature>
<dbReference type="AlphaFoldDB" id="A0A4Q4T098"/>
<evidence type="ECO:0000313" key="2">
    <source>
        <dbReference type="EMBL" id="RYO90485.1"/>
    </source>
</evidence>